<comment type="similarity">
    <text evidence="4 8">Belongs to the KdsA family.</text>
</comment>
<evidence type="ECO:0000256" key="1">
    <source>
        <dbReference type="ARBA" id="ARBA00004496"/>
    </source>
</evidence>
<dbReference type="GO" id="GO:0005737">
    <property type="term" value="C:cytoplasm"/>
    <property type="evidence" value="ECO:0007669"/>
    <property type="project" value="UniProtKB-SubCell"/>
</dbReference>
<dbReference type="SUPFAM" id="SSF51569">
    <property type="entry name" value="Aldolase"/>
    <property type="match status" value="1"/>
</dbReference>
<dbReference type="GO" id="GO:0008676">
    <property type="term" value="F:3-deoxy-8-phosphooctulonate synthase activity"/>
    <property type="evidence" value="ECO:0007669"/>
    <property type="project" value="UniProtKB-UniRule"/>
</dbReference>
<dbReference type="NCBIfam" id="TIGR01362">
    <property type="entry name" value="KDO8P_synth"/>
    <property type="match status" value="1"/>
</dbReference>
<organism evidence="10 11">
    <name type="scientific">Pseudaminobacter soli</name>
    <name type="common">ex Li et al. 2025</name>
    <dbReference type="NCBI Taxonomy" id="1295366"/>
    <lineage>
        <taxon>Bacteria</taxon>
        <taxon>Pseudomonadati</taxon>
        <taxon>Pseudomonadota</taxon>
        <taxon>Alphaproteobacteria</taxon>
        <taxon>Hyphomicrobiales</taxon>
        <taxon>Phyllobacteriaceae</taxon>
        <taxon>Pseudaminobacter</taxon>
    </lineage>
</organism>
<dbReference type="InterPro" id="IPR006218">
    <property type="entry name" value="DAHP1/KDSA"/>
</dbReference>
<dbReference type="Gene3D" id="3.20.20.70">
    <property type="entry name" value="Aldolase class I"/>
    <property type="match status" value="1"/>
</dbReference>
<comment type="catalytic activity">
    <reaction evidence="7 8">
        <text>D-arabinose 5-phosphate + phosphoenolpyruvate + H2O = 3-deoxy-alpha-D-manno-2-octulosonate-8-phosphate + phosphate</text>
        <dbReference type="Rhea" id="RHEA:14053"/>
        <dbReference type="ChEBI" id="CHEBI:15377"/>
        <dbReference type="ChEBI" id="CHEBI:43474"/>
        <dbReference type="ChEBI" id="CHEBI:57693"/>
        <dbReference type="ChEBI" id="CHEBI:58702"/>
        <dbReference type="ChEBI" id="CHEBI:85985"/>
        <dbReference type="EC" id="2.5.1.55"/>
    </reaction>
</comment>
<keyword evidence="11" id="KW-1185">Reference proteome</keyword>
<reference evidence="10 11" key="1">
    <citation type="submission" date="2018-03" db="EMBL/GenBank/DDBJ databases">
        <title>The draft genome of Mesorhizobium soli JCM 19897.</title>
        <authorList>
            <person name="Li L."/>
            <person name="Liu L."/>
            <person name="Liang L."/>
            <person name="Wang T."/>
            <person name="Zhang X."/>
        </authorList>
    </citation>
    <scope>NUCLEOTIDE SEQUENCE [LARGE SCALE GENOMIC DNA]</scope>
    <source>
        <strain evidence="10 11">JCM 19897</strain>
    </source>
</reference>
<comment type="pathway">
    <text evidence="2">Bacterial outer membrane biogenesis; lipopolysaccharide biosynthesis.</text>
</comment>
<dbReference type="Pfam" id="PF00793">
    <property type="entry name" value="DAHP_synth_1"/>
    <property type="match status" value="1"/>
</dbReference>
<evidence type="ECO:0000256" key="4">
    <source>
        <dbReference type="ARBA" id="ARBA00010499"/>
    </source>
</evidence>
<sequence length="277" mass="29184">MNTPNPTVTVGNVVFDNKAPLALIAGPCQLESRQHAFDMAGALKELTQKLGIGLVYKSSFDKANRTSLSGKRGAGLETALPIFEDIRKEFGLPVLTDVHTEEQCALVAGSVDILQIPAFLSRQTDLLVAAANTGKPVNVKKGQFLAPWDMKNVVAKVTNSGNANVLVTERGASFGYNTLVSDMRSLPIMAETGAPVIFDATHSVQQPGGQGGSSGGDRRFVKTLASAAVAVGVAGVFIETHEDPDNAPSDGPNMVPLKDMPALLEKLMAFDRVAKGN</sequence>
<protein>
    <recommendedName>
        <fullName evidence="8">2-dehydro-3-deoxyphosphooctonate aldolase</fullName>
        <ecNumber evidence="8">2.5.1.55</ecNumber>
    </recommendedName>
    <alternativeName>
        <fullName evidence="8">3-deoxy-D-manno-octulosonic acid 8-phosphate synthase</fullName>
    </alternativeName>
    <alternativeName>
        <fullName evidence="8">KDO-8-phosphate synthase</fullName>
        <shortName evidence="8">KDO 8-P synthase</shortName>
        <shortName evidence="8">KDOPS</shortName>
    </alternativeName>
    <alternativeName>
        <fullName evidence="8">Phospho-2-dehydro-3-deoxyoctonate aldolase</fullName>
    </alternativeName>
</protein>
<evidence type="ECO:0000313" key="11">
    <source>
        <dbReference type="Proteomes" id="UP000240653"/>
    </source>
</evidence>
<dbReference type="EMBL" id="PXYL01000007">
    <property type="protein sequence ID" value="PSJ59912.1"/>
    <property type="molecule type" value="Genomic_DNA"/>
</dbReference>
<evidence type="ECO:0000256" key="5">
    <source>
        <dbReference type="ARBA" id="ARBA00022490"/>
    </source>
</evidence>
<evidence type="ECO:0000256" key="6">
    <source>
        <dbReference type="ARBA" id="ARBA00022679"/>
    </source>
</evidence>
<dbReference type="InterPro" id="IPR013785">
    <property type="entry name" value="Aldolase_TIM"/>
</dbReference>
<gene>
    <name evidence="8" type="primary">kdsA</name>
    <name evidence="10" type="ORF">C7I85_16395</name>
</gene>
<dbReference type="AlphaFoldDB" id="A0A2P7SBM2"/>
<dbReference type="NCBIfam" id="NF003543">
    <property type="entry name" value="PRK05198.1"/>
    <property type="match status" value="1"/>
</dbReference>
<dbReference type="InterPro" id="IPR006269">
    <property type="entry name" value="KDO8P_synthase"/>
</dbReference>
<dbReference type="Proteomes" id="UP000240653">
    <property type="component" value="Unassembled WGS sequence"/>
</dbReference>
<evidence type="ECO:0000256" key="3">
    <source>
        <dbReference type="ARBA" id="ARBA00004845"/>
    </source>
</evidence>
<comment type="pathway">
    <text evidence="3 8">Carbohydrate biosynthesis; 3-deoxy-D-manno-octulosonate biosynthesis; 3-deoxy-D-manno-octulosonate from D-ribulose 5-phosphate: step 2/3.</text>
</comment>
<evidence type="ECO:0000256" key="7">
    <source>
        <dbReference type="ARBA" id="ARBA00049112"/>
    </source>
</evidence>
<proteinExistence type="inferred from homology"/>
<dbReference type="PANTHER" id="PTHR21057">
    <property type="entry name" value="PHOSPHO-2-DEHYDRO-3-DEOXYHEPTONATE ALDOLASE"/>
    <property type="match status" value="1"/>
</dbReference>
<evidence type="ECO:0000256" key="8">
    <source>
        <dbReference type="HAMAP-Rule" id="MF_00056"/>
    </source>
</evidence>
<keyword evidence="6 8" id="KW-0808">Transferase</keyword>
<feature type="domain" description="DAHP synthetase I/KDSA" evidence="9">
    <location>
        <begin position="17"/>
        <end position="266"/>
    </location>
</feature>
<dbReference type="EC" id="2.5.1.55" evidence="8"/>
<name>A0A2P7SBM2_9HYPH</name>
<keyword evidence="8" id="KW-0448">Lipopolysaccharide biosynthesis</keyword>
<dbReference type="OrthoDB" id="9776934at2"/>
<comment type="caution">
    <text evidence="10">The sequence shown here is derived from an EMBL/GenBank/DDBJ whole genome shotgun (WGS) entry which is preliminary data.</text>
</comment>
<dbReference type="UniPathway" id="UPA00030"/>
<comment type="subcellular location">
    <subcellularLocation>
        <location evidence="1 8">Cytoplasm</location>
    </subcellularLocation>
</comment>
<dbReference type="RefSeq" id="WP_106725055.1">
    <property type="nucleotide sequence ID" value="NZ_PXYL01000007.1"/>
</dbReference>
<dbReference type="GO" id="GO:0019294">
    <property type="term" value="P:keto-3-deoxy-D-manno-octulosonic acid biosynthetic process"/>
    <property type="evidence" value="ECO:0007669"/>
    <property type="project" value="UniProtKB-UniRule"/>
</dbReference>
<evidence type="ECO:0000313" key="10">
    <source>
        <dbReference type="EMBL" id="PSJ59912.1"/>
    </source>
</evidence>
<evidence type="ECO:0000256" key="2">
    <source>
        <dbReference type="ARBA" id="ARBA00004756"/>
    </source>
</evidence>
<keyword evidence="5 8" id="KW-0963">Cytoplasm</keyword>
<dbReference type="HAMAP" id="MF_00056">
    <property type="entry name" value="KDO8P_synth"/>
    <property type="match status" value="1"/>
</dbReference>
<dbReference type="UniPathway" id="UPA00357">
    <property type="reaction ID" value="UER00474"/>
</dbReference>
<evidence type="ECO:0000259" key="9">
    <source>
        <dbReference type="Pfam" id="PF00793"/>
    </source>
</evidence>
<accession>A0A2P7SBM2</accession>